<reference evidence="2 3" key="1">
    <citation type="journal article" date="2019" name="Int. J. Syst. Evol. Microbiol.">
        <title>The Global Catalogue of Microorganisms (GCM) 10K type strain sequencing project: providing services to taxonomists for standard genome sequencing and annotation.</title>
        <authorList>
            <consortium name="The Broad Institute Genomics Platform"/>
            <consortium name="The Broad Institute Genome Sequencing Center for Infectious Disease"/>
            <person name="Wu L."/>
            <person name="Ma J."/>
        </authorList>
    </citation>
    <scope>NUCLEOTIDE SEQUENCE [LARGE SCALE GENOMIC DNA]</scope>
    <source>
        <strain evidence="2 3">JCM 14736</strain>
    </source>
</reference>
<sequence>MDVPAPPPLSETERLAASLDITNALLSAISTTDPLPALVSRISALCHGTAIVYDFEGSVVASTGEAPIQLIWNEIAQTNRRELDVPIGRWRVLTRRVSLRDSVHVIALASRTPETLVRLGEILLDTSERLLGAVHGIQYGASRRDRRDNEQLLASLHDGVLPAREHRFWARLAQFRFPAYASVRALELAPFDGPSATEAHLDHLAQRARAEELPLLVMLRRADADAPATLAALVPESEASARWIDSLTRTLLVGASAPFAELTRVADSAREAETALGIARRWAASAEAPSFLEPTRMDRIDLATWALAHVDPRQLEQRTVAALDPIRSPQLRETLAVYLAAEQSIARTAEQLFVHPNTVRYRLGRIEAAIGAPIASAFAVTNLTLALHADLIGRRASEPAPATG</sequence>
<dbReference type="InterPro" id="IPR042070">
    <property type="entry name" value="PucR_C-HTH_sf"/>
</dbReference>
<dbReference type="Pfam" id="PF13556">
    <property type="entry name" value="HTH_30"/>
    <property type="match status" value="1"/>
</dbReference>
<dbReference type="Gene3D" id="1.10.10.2840">
    <property type="entry name" value="PucR C-terminal helix-turn-helix domain"/>
    <property type="match status" value="1"/>
</dbReference>
<comment type="caution">
    <text evidence="2">The sequence shown here is derived from an EMBL/GenBank/DDBJ whole genome shotgun (WGS) entry which is preliminary data.</text>
</comment>
<feature type="domain" description="PucR C-terminal helix-turn-helix" evidence="1">
    <location>
        <begin position="331"/>
        <end position="389"/>
    </location>
</feature>
<keyword evidence="3" id="KW-1185">Reference proteome</keyword>
<proteinExistence type="predicted"/>
<evidence type="ECO:0000259" key="1">
    <source>
        <dbReference type="Pfam" id="PF13556"/>
    </source>
</evidence>
<gene>
    <name evidence="2" type="ORF">GCM10009768_02300</name>
</gene>
<dbReference type="RefSeq" id="WP_344028256.1">
    <property type="nucleotide sequence ID" value="NZ_BAAAOB010000001.1"/>
</dbReference>
<name>A0ABN2L6R7_9MICO</name>
<evidence type="ECO:0000313" key="3">
    <source>
        <dbReference type="Proteomes" id="UP001500851"/>
    </source>
</evidence>
<dbReference type="EMBL" id="BAAAOB010000001">
    <property type="protein sequence ID" value="GAA1777341.1"/>
    <property type="molecule type" value="Genomic_DNA"/>
</dbReference>
<dbReference type="InterPro" id="IPR051448">
    <property type="entry name" value="CdaR-like_regulators"/>
</dbReference>
<dbReference type="PANTHER" id="PTHR33744">
    <property type="entry name" value="CARBOHYDRATE DIACID REGULATOR"/>
    <property type="match status" value="1"/>
</dbReference>
<accession>A0ABN2L6R7</accession>
<dbReference type="InterPro" id="IPR025736">
    <property type="entry name" value="PucR_C-HTH_dom"/>
</dbReference>
<dbReference type="Proteomes" id="UP001500851">
    <property type="component" value="Unassembled WGS sequence"/>
</dbReference>
<protein>
    <recommendedName>
        <fullName evidence="1">PucR C-terminal helix-turn-helix domain-containing protein</fullName>
    </recommendedName>
</protein>
<evidence type="ECO:0000313" key="2">
    <source>
        <dbReference type="EMBL" id="GAA1777341.1"/>
    </source>
</evidence>
<organism evidence="2 3">
    <name type="scientific">Leucobacter iarius</name>
    <dbReference type="NCBI Taxonomy" id="333963"/>
    <lineage>
        <taxon>Bacteria</taxon>
        <taxon>Bacillati</taxon>
        <taxon>Actinomycetota</taxon>
        <taxon>Actinomycetes</taxon>
        <taxon>Micrococcales</taxon>
        <taxon>Microbacteriaceae</taxon>
        <taxon>Leucobacter</taxon>
    </lineage>
</organism>
<dbReference type="PANTHER" id="PTHR33744:SF7">
    <property type="entry name" value="PUCR FAMILY TRANSCRIPTIONAL REGULATOR"/>
    <property type="match status" value="1"/>
</dbReference>